<dbReference type="SUPFAM" id="SSF50969">
    <property type="entry name" value="YVTN repeat-like/Quinoprotein amine dehydrogenase"/>
    <property type="match status" value="1"/>
</dbReference>
<dbReference type="AlphaFoldDB" id="A0A1M5NRJ4"/>
<dbReference type="InterPro" id="IPR011044">
    <property type="entry name" value="Quino_amine_DH_bsu"/>
</dbReference>
<evidence type="ECO:0000313" key="1">
    <source>
        <dbReference type="EMBL" id="SHG91809.1"/>
    </source>
</evidence>
<sequence>MAIQDLPVPELARNMRLIGHTDQGGRPDGVQLMVHRGFAYIGHMFSKGFSVVDVKDPARPKPVQYVPAAQNTWNIHLQAHDDLLLVINAKDMFAAPEFQDEKAYYKGELGRKVGTTDAGKRVRDWRAGLAVYDISRGEGPREIGFMPIEGGGIHRMWYAGGRWAYASALIDGFTDYIFITIDMSDPTRPREAGRYWLPGMNAAAGEAAVADPSRRQGLHHPIVHGDTAYLAWRDAGMVILDVKDRAQPKLVAHKNWSPPFGGGTHNCLPLPDRDLLVVLDEAVLDHQEDGEKLIWLFDIREPSNPVSISTFKSPSDADYRAKPGHFGPHNLHENRPGSFVSSELIFTTYQNAGVRVFDIRDRYAPREVGALVPPAPAKLVDSRPGRPKVIQSADVFVDAAGIVYSTDYNGGLYVMEFRG</sequence>
<organism evidence="1 2">
    <name type="scientific">Bradyrhizobium erythrophlei</name>
    <dbReference type="NCBI Taxonomy" id="1437360"/>
    <lineage>
        <taxon>Bacteria</taxon>
        <taxon>Pseudomonadati</taxon>
        <taxon>Pseudomonadota</taxon>
        <taxon>Alphaproteobacteria</taxon>
        <taxon>Hyphomicrobiales</taxon>
        <taxon>Nitrobacteraceae</taxon>
        <taxon>Bradyrhizobium</taxon>
    </lineage>
</organism>
<reference evidence="1 2" key="1">
    <citation type="submission" date="2016-11" db="EMBL/GenBank/DDBJ databases">
        <authorList>
            <person name="Jaros S."/>
            <person name="Januszkiewicz K."/>
            <person name="Wedrychowicz H."/>
        </authorList>
    </citation>
    <scope>NUCLEOTIDE SEQUENCE [LARGE SCALE GENOMIC DNA]</scope>
    <source>
        <strain evidence="1 2">GAS242</strain>
    </source>
</reference>
<dbReference type="InterPro" id="IPR013211">
    <property type="entry name" value="LVIVD"/>
</dbReference>
<accession>A0A1M5NRJ4</accession>
<dbReference type="EMBL" id="LT670818">
    <property type="protein sequence ID" value="SHG91809.1"/>
    <property type="molecule type" value="Genomic_DNA"/>
</dbReference>
<protein>
    <submittedName>
        <fullName evidence="1">Uncharacterized conserved protein</fullName>
    </submittedName>
</protein>
<proteinExistence type="predicted"/>
<name>A0A1M5NRJ4_9BRAD</name>
<dbReference type="RefSeq" id="WP_079568069.1">
    <property type="nucleotide sequence ID" value="NZ_LT670818.1"/>
</dbReference>
<gene>
    <name evidence="1" type="ORF">SAMN05444169_4796</name>
</gene>
<dbReference type="Pfam" id="PF08309">
    <property type="entry name" value="LVIVD"/>
    <property type="match status" value="3"/>
</dbReference>
<dbReference type="Proteomes" id="UP000190675">
    <property type="component" value="Chromosome I"/>
</dbReference>
<evidence type="ECO:0000313" key="2">
    <source>
        <dbReference type="Proteomes" id="UP000190675"/>
    </source>
</evidence>